<proteinExistence type="predicted"/>
<evidence type="ECO:0000313" key="2">
    <source>
        <dbReference type="EMBL" id="CAA9569029.1"/>
    </source>
</evidence>
<gene>
    <name evidence="2" type="ORF">AVDCRST_MAG33-2324</name>
</gene>
<organism evidence="2">
    <name type="scientific">uncultured Thermomicrobiales bacterium</name>
    <dbReference type="NCBI Taxonomy" id="1645740"/>
    <lineage>
        <taxon>Bacteria</taxon>
        <taxon>Pseudomonadati</taxon>
        <taxon>Thermomicrobiota</taxon>
        <taxon>Thermomicrobia</taxon>
        <taxon>Thermomicrobiales</taxon>
        <taxon>environmental samples</taxon>
    </lineage>
</organism>
<reference evidence="2" key="1">
    <citation type="submission" date="2020-02" db="EMBL/GenBank/DDBJ databases">
        <authorList>
            <person name="Meier V. D."/>
        </authorList>
    </citation>
    <scope>NUCLEOTIDE SEQUENCE</scope>
    <source>
        <strain evidence="2">AVDCRST_MAG33</strain>
    </source>
</reference>
<protein>
    <submittedName>
        <fullName evidence="2">Uncharacterized protein</fullName>
    </submittedName>
</protein>
<evidence type="ECO:0000256" key="1">
    <source>
        <dbReference type="SAM" id="MobiDB-lite"/>
    </source>
</evidence>
<dbReference type="EMBL" id="CADCWK010000267">
    <property type="protein sequence ID" value="CAA9569029.1"/>
    <property type="molecule type" value="Genomic_DNA"/>
</dbReference>
<feature type="compositionally biased region" description="Basic residues" evidence="1">
    <location>
        <begin position="41"/>
        <end position="50"/>
    </location>
</feature>
<sequence>MGRGPRTGLAQRLRVARRTTSPRGGLVVPVDGTAGDGLLPHRQRATRRAPTHLAAL</sequence>
<dbReference type="AlphaFoldDB" id="A0A6J4V5D5"/>
<name>A0A6J4V5D5_9BACT</name>
<accession>A0A6J4V5D5</accession>
<feature type="region of interest" description="Disordered" evidence="1">
    <location>
        <begin position="1"/>
        <end position="56"/>
    </location>
</feature>